<protein>
    <submittedName>
        <fullName evidence="3">Ovule protein</fullName>
    </submittedName>
</protein>
<dbReference type="AlphaFoldDB" id="A0A1I7WDN0"/>
<keyword evidence="2" id="KW-1185">Reference proteome</keyword>
<name>A0A1I7WDN0_HETBA</name>
<evidence type="ECO:0000313" key="2">
    <source>
        <dbReference type="Proteomes" id="UP000095283"/>
    </source>
</evidence>
<keyword evidence="1" id="KW-0812">Transmembrane</keyword>
<dbReference type="WBParaSite" id="Hba_03062">
    <property type="protein sequence ID" value="Hba_03062"/>
    <property type="gene ID" value="Hba_03062"/>
</dbReference>
<dbReference type="Proteomes" id="UP000095283">
    <property type="component" value="Unplaced"/>
</dbReference>
<feature type="transmembrane region" description="Helical" evidence="1">
    <location>
        <begin position="38"/>
        <end position="56"/>
    </location>
</feature>
<reference evidence="3" key="1">
    <citation type="submission" date="2016-11" db="UniProtKB">
        <authorList>
            <consortium name="WormBaseParasite"/>
        </authorList>
    </citation>
    <scope>IDENTIFICATION</scope>
</reference>
<organism evidence="2 3">
    <name type="scientific">Heterorhabditis bacteriophora</name>
    <name type="common">Entomopathogenic nematode worm</name>
    <dbReference type="NCBI Taxonomy" id="37862"/>
    <lineage>
        <taxon>Eukaryota</taxon>
        <taxon>Metazoa</taxon>
        <taxon>Ecdysozoa</taxon>
        <taxon>Nematoda</taxon>
        <taxon>Chromadorea</taxon>
        <taxon>Rhabditida</taxon>
        <taxon>Rhabditina</taxon>
        <taxon>Rhabditomorpha</taxon>
        <taxon>Strongyloidea</taxon>
        <taxon>Heterorhabditidae</taxon>
        <taxon>Heterorhabditis</taxon>
    </lineage>
</organism>
<evidence type="ECO:0000313" key="3">
    <source>
        <dbReference type="WBParaSite" id="Hba_03062"/>
    </source>
</evidence>
<feature type="transmembrane region" description="Helical" evidence="1">
    <location>
        <begin position="100"/>
        <end position="124"/>
    </location>
</feature>
<accession>A0A1I7WDN0</accession>
<sequence length="173" mass="19254">MQCLCVPSGGTLPKILHSYLCPHLFLVRVVTNLIKSSILHAPVITGSAFLILKWFIHVSVNFYCSLLGFSSNSSPYRAIAFFLNINVLLHLLNPGTGIHLILPVSFFSIIMPCLKALLVSFILFNRYSIVSQYLSYSSSFSFKYAIKLTSSAGYSIGLPTQIRTSDTSEYKFL</sequence>
<evidence type="ECO:0000256" key="1">
    <source>
        <dbReference type="SAM" id="Phobius"/>
    </source>
</evidence>
<feature type="transmembrane region" description="Helical" evidence="1">
    <location>
        <begin position="76"/>
        <end position="93"/>
    </location>
</feature>
<keyword evidence="1" id="KW-0472">Membrane</keyword>
<proteinExistence type="predicted"/>
<keyword evidence="1" id="KW-1133">Transmembrane helix</keyword>